<proteinExistence type="predicted"/>
<dbReference type="InterPro" id="IPR040371">
    <property type="entry name" value="RMC1"/>
</dbReference>
<dbReference type="GO" id="GO:0010506">
    <property type="term" value="P:regulation of autophagy"/>
    <property type="evidence" value="ECO:0007669"/>
    <property type="project" value="InterPro"/>
</dbReference>
<reference evidence="3" key="1">
    <citation type="submission" date="2020-11" db="EMBL/GenBank/DDBJ databases">
        <authorList>
            <person name="Tran Van P."/>
        </authorList>
    </citation>
    <scope>NUCLEOTIDE SEQUENCE</scope>
</reference>
<dbReference type="GO" id="GO:0031902">
    <property type="term" value="C:late endosome membrane"/>
    <property type="evidence" value="ECO:0007669"/>
    <property type="project" value="TreeGrafter"/>
</dbReference>
<keyword evidence="4" id="KW-1185">Reference proteome</keyword>
<name>A0A7R9GB42_9CRUS</name>
<evidence type="ECO:0000313" key="4">
    <source>
        <dbReference type="Proteomes" id="UP000678499"/>
    </source>
</evidence>
<sequence length="603" mass="67619">MDDAVLRLSPPITFEGLSPVTSVFYDDVCRQVFAVRSGGAMGIVVKGPEEHFNHTFRMPDQGPILAIKFSLDQTVLAVQHVPDTVVNKERGSVKLMKSHSFPVNWFLYNGKTTTLLTCTGAGGNTLQPFLIRSGSLFKLAKFELDFPPSGKPGALNERDFILAEVYNQNYILVVKHQPRGNSSLGGEIVVFNVNKDSSPTKCHILKVERGGKLAVNIVDNLVVVHHQTTKKSQVFDVGLPGETDGYVVYHDAVLWTDTCLKDGEQMESESNGIYGQNGLIFQPDVIIDAKLGKLWLLEFDVEPVYGLIKSPTNLVNFLLSRKNAKGVVLDAVRRLLQGDCSLLEIGKVFDFVVAIYQAHHHAATLPQVFGKPRELGPSVAAPWRVVIIQKDMCLSVFTPLIRTLSGVQSDKYHRGQSRLSSILVEYARSLHNYHMPVDFFVLELLATTLIRDKAFQLLHQLLQYGTIRDSKQMACLLLSLSNDYPPAEQIALDMLKRLNTANEQILEILLNKGQIFTALRFLRKLGLLQPSNAALDIRKYLDAALASNNKMVFFPVFKFFEQRNLKMYGSPQFKPPEQYEVYVKKYKEMFLEAQDSEVVVINS</sequence>
<dbReference type="GO" id="GO:0005765">
    <property type="term" value="C:lysosomal membrane"/>
    <property type="evidence" value="ECO:0007669"/>
    <property type="project" value="TreeGrafter"/>
</dbReference>
<dbReference type="PANTHER" id="PTHR12897:SF4">
    <property type="entry name" value="REGULATOR OF MON1-CCZ1 COMPLEX"/>
    <property type="match status" value="1"/>
</dbReference>
<feature type="domain" description="Regulator of MON1-CCZ1 complex N-terminal" evidence="2">
    <location>
        <begin position="23"/>
        <end position="85"/>
    </location>
</feature>
<dbReference type="PANTHER" id="PTHR12897">
    <property type="entry name" value="COLON CANCER-ASSOCIATED PROTEIN MIC1"/>
    <property type="match status" value="1"/>
</dbReference>
<dbReference type="Pfam" id="PF21029">
    <property type="entry name" value="RMC1_N"/>
    <property type="match status" value="1"/>
</dbReference>
<dbReference type="InterPro" id="IPR009755">
    <property type="entry name" value="RMC1_C"/>
</dbReference>
<dbReference type="GO" id="GO:0035658">
    <property type="term" value="C:Mon1-Ccz1 complex"/>
    <property type="evidence" value="ECO:0007669"/>
    <property type="project" value="InterPro"/>
</dbReference>
<protein>
    <recommendedName>
        <fullName evidence="5">Mic1 domain-containing protein</fullName>
    </recommendedName>
</protein>
<dbReference type="Pfam" id="PF07035">
    <property type="entry name" value="RMC1_C"/>
    <property type="match status" value="1"/>
</dbReference>
<evidence type="ECO:0000259" key="2">
    <source>
        <dbReference type="Pfam" id="PF21029"/>
    </source>
</evidence>
<dbReference type="OrthoDB" id="26384at2759"/>
<gene>
    <name evidence="3" type="ORF">NMOB1V02_LOCUS3756</name>
</gene>
<feature type="domain" description="Mic1" evidence="1">
    <location>
        <begin position="321"/>
        <end position="574"/>
    </location>
</feature>
<evidence type="ECO:0000259" key="1">
    <source>
        <dbReference type="Pfam" id="PF07035"/>
    </source>
</evidence>
<organism evidence="3">
    <name type="scientific">Notodromas monacha</name>
    <dbReference type="NCBI Taxonomy" id="399045"/>
    <lineage>
        <taxon>Eukaryota</taxon>
        <taxon>Metazoa</taxon>
        <taxon>Ecdysozoa</taxon>
        <taxon>Arthropoda</taxon>
        <taxon>Crustacea</taxon>
        <taxon>Oligostraca</taxon>
        <taxon>Ostracoda</taxon>
        <taxon>Podocopa</taxon>
        <taxon>Podocopida</taxon>
        <taxon>Cypridocopina</taxon>
        <taxon>Cypridoidea</taxon>
        <taxon>Cyprididae</taxon>
        <taxon>Notodromas</taxon>
    </lineage>
</organism>
<accession>A0A7R9GB42</accession>
<dbReference type="Proteomes" id="UP000678499">
    <property type="component" value="Unassembled WGS sequence"/>
</dbReference>
<dbReference type="EMBL" id="OA882557">
    <property type="protein sequence ID" value="CAD7275973.1"/>
    <property type="molecule type" value="Genomic_DNA"/>
</dbReference>
<dbReference type="EMBL" id="CAJPEX010000520">
    <property type="protein sequence ID" value="CAG0916125.1"/>
    <property type="molecule type" value="Genomic_DNA"/>
</dbReference>
<evidence type="ECO:0000313" key="3">
    <source>
        <dbReference type="EMBL" id="CAD7275973.1"/>
    </source>
</evidence>
<dbReference type="InterPro" id="IPR049040">
    <property type="entry name" value="RMC1_N"/>
</dbReference>
<dbReference type="AlphaFoldDB" id="A0A7R9GB42"/>
<evidence type="ECO:0008006" key="5">
    <source>
        <dbReference type="Google" id="ProtNLM"/>
    </source>
</evidence>